<evidence type="ECO:0000313" key="4">
    <source>
        <dbReference type="EMBL" id="GFT57871.1"/>
    </source>
</evidence>
<keyword evidence="1" id="KW-0233">DNA recombination</keyword>
<dbReference type="PANTHER" id="PTHR10492:SF57">
    <property type="entry name" value="ATP-DEPENDENT DNA HELICASE"/>
    <property type="match status" value="1"/>
</dbReference>
<dbReference type="AlphaFoldDB" id="A0A8X6TYU3"/>
<dbReference type="EMBL" id="BMAW01113589">
    <property type="protein sequence ID" value="GFT57871.1"/>
    <property type="molecule type" value="Genomic_DNA"/>
</dbReference>
<proteinExistence type="inferred from homology"/>
<keyword evidence="1" id="KW-0347">Helicase</keyword>
<evidence type="ECO:0000313" key="5">
    <source>
        <dbReference type="Proteomes" id="UP000887013"/>
    </source>
</evidence>
<keyword evidence="1" id="KW-0227">DNA damage</keyword>
<feature type="signal peptide" evidence="2">
    <location>
        <begin position="1"/>
        <end position="17"/>
    </location>
</feature>
<dbReference type="GO" id="GO:0043139">
    <property type="term" value="F:5'-3' DNA helicase activity"/>
    <property type="evidence" value="ECO:0007669"/>
    <property type="project" value="UniProtKB-EC"/>
</dbReference>
<evidence type="ECO:0000256" key="1">
    <source>
        <dbReference type="RuleBase" id="RU363044"/>
    </source>
</evidence>
<dbReference type="GO" id="GO:0005524">
    <property type="term" value="F:ATP binding"/>
    <property type="evidence" value="ECO:0007669"/>
    <property type="project" value="UniProtKB-KW"/>
</dbReference>
<keyword evidence="5" id="KW-1185">Reference proteome</keyword>
<keyword evidence="1" id="KW-0547">Nucleotide-binding</keyword>
<keyword evidence="2" id="KW-0732">Signal</keyword>
<keyword evidence="1" id="KW-0378">Hydrolase</keyword>
<sequence length="163" mass="17541">MMLLFAVGGVFLLGAVALETQDEKLAECKCVKGKCELKDGNTVCVCPPEFGLLTSSFCKACECGKGANCTFESTGWFSTKTICICPKDYREVNEKCLIQVVSVGVSKFNRDQKKVCDDVLNSVDSNSGQLFFLNAPGGTGKTFLINLLLVNVRSGKNFAIAVV</sequence>
<dbReference type="GO" id="GO:0000723">
    <property type="term" value="P:telomere maintenance"/>
    <property type="evidence" value="ECO:0007669"/>
    <property type="project" value="InterPro"/>
</dbReference>
<comment type="caution">
    <text evidence="4">The sequence shown here is derived from an EMBL/GenBank/DDBJ whole genome shotgun (WGS) entry which is preliminary data.</text>
</comment>
<evidence type="ECO:0000256" key="2">
    <source>
        <dbReference type="SAM" id="SignalP"/>
    </source>
</evidence>
<dbReference type="Proteomes" id="UP000887013">
    <property type="component" value="Unassembled WGS sequence"/>
</dbReference>
<comment type="catalytic activity">
    <reaction evidence="1">
        <text>ATP + H2O = ADP + phosphate + H(+)</text>
        <dbReference type="Rhea" id="RHEA:13065"/>
        <dbReference type="ChEBI" id="CHEBI:15377"/>
        <dbReference type="ChEBI" id="CHEBI:15378"/>
        <dbReference type="ChEBI" id="CHEBI:30616"/>
        <dbReference type="ChEBI" id="CHEBI:43474"/>
        <dbReference type="ChEBI" id="CHEBI:456216"/>
        <dbReference type="EC" id="5.6.2.3"/>
    </reaction>
</comment>
<dbReference type="OrthoDB" id="272985at2759"/>
<feature type="chain" id="PRO_5036464622" description="ATP-dependent DNA helicase" evidence="2">
    <location>
        <begin position="18"/>
        <end position="163"/>
    </location>
</feature>
<evidence type="ECO:0000259" key="3">
    <source>
        <dbReference type="Pfam" id="PF05970"/>
    </source>
</evidence>
<protein>
    <recommendedName>
        <fullName evidence="1">ATP-dependent DNA helicase</fullName>
        <ecNumber evidence="1">5.6.2.3</ecNumber>
    </recommendedName>
</protein>
<accession>A0A8X6TYU3</accession>
<gene>
    <name evidence="4" type="primary">EGF1_6</name>
    <name evidence="4" type="ORF">NPIL_364351</name>
</gene>
<reference evidence="4" key="1">
    <citation type="submission" date="2020-08" db="EMBL/GenBank/DDBJ databases">
        <title>Multicomponent nature underlies the extraordinary mechanical properties of spider dragline silk.</title>
        <authorList>
            <person name="Kono N."/>
            <person name="Nakamura H."/>
            <person name="Mori M."/>
            <person name="Yoshida Y."/>
            <person name="Ohtoshi R."/>
            <person name="Malay A.D."/>
            <person name="Moran D.A.P."/>
            <person name="Tomita M."/>
            <person name="Numata K."/>
            <person name="Arakawa K."/>
        </authorList>
    </citation>
    <scope>NUCLEOTIDE SEQUENCE</scope>
</reference>
<dbReference type="SUPFAM" id="SSF52540">
    <property type="entry name" value="P-loop containing nucleoside triphosphate hydrolases"/>
    <property type="match status" value="1"/>
</dbReference>
<dbReference type="GO" id="GO:0006310">
    <property type="term" value="P:DNA recombination"/>
    <property type="evidence" value="ECO:0007669"/>
    <property type="project" value="UniProtKB-KW"/>
</dbReference>
<comment type="similarity">
    <text evidence="1">Belongs to the helicase family.</text>
</comment>
<comment type="cofactor">
    <cofactor evidence="1">
        <name>Mg(2+)</name>
        <dbReference type="ChEBI" id="CHEBI:18420"/>
    </cofactor>
</comment>
<keyword evidence="1" id="KW-0234">DNA repair</keyword>
<dbReference type="InterPro" id="IPR010285">
    <property type="entry name" value="DNA_helicase_pif1-like_DEAD"/>
</dbReference>
<organism evidence="4 5">
    <name type="scientific">Nephila pilipes</name>
    <name type="common">Giant wood spider</name>
    <name type="synonym">Nephila maculata</name>
    <dbReference type="NCBI Taxonomy" id="299642"/>
    <lineage>
        <taxon>Eukaryota</taxon>
        <taxon>Metazoa</taxon>
        <taxon>Ecdysozoa</taxon>
        <taxon>Arthropoda</taxon>
        <taxon>Chelicerata</taxon>
        <taxon>Arachnida</taxon>
        <taxon>Araneae</taxon>
        <taxon>Araneomorphae</taxon>
        <taxon>Entelegynae</taxon>
        <taxon>Araneoidea</taxon>
        <taxon>Nephilidae</taxon>
        <taxon>Nephila</taxon>
    </lineage>
</organism>
<dbReference type="Pfam" id="PF05970">
    <property type="entry name" value="PIF1"/>
    <property type="match status" value="1"/>
</dbReference>
<dbReference type="GO" id="GO:0016787">
    <property type="term" value="F:hydrolase activity"/>
    <property type="evidence" value="ECO:0007669"/>
    <property type="project" value="UniProtKB-KW"/>
</dbReference>
<dbReference type="Gene3D" id="3.40.50.300">
    <property type="entry name" value="P-loop containing nucleotide triphosphate hydrolases"/>
    <property type="match status" value="1"/>
</dbReference>
<keyword evidence="1" id="KW-0067">ATP-binding</keyword>
<dbReference type="GO" id="GO:0006281">
    <property type="term" value="P:DNA repair"/>
    <property type="evidence" value="ECO:0007669"/>
    <property type="project" value="UniProtKB-KW"/>
</dbReference>
<dbReference type="EC" id="5.6.2.3" evidence="1"/>
<dbReference type="InterPro" id="IPR027417">
    <property type="entry name" value="P-loop_NTPase"/>
</dbReference>
<feature type="domain" description="DNA helicase Pif1-like DEAD-box helicase" evidence="3">
    <location>
        <begin position="108"/>
        <end position="162"/>
    </location>
</feature>
<dbReference type="PANTHER" id="PTHR10492">
    <property type="match status" value="1"/>
</dbReference>
<name>A0A8X6TYU3_NEPPI</name>